<evidence type="ECO:0000256" key="1">
    <source>
        <dbReference type="SAM" id="Phobius"/>
    </source>
</evidence>
<keyword evidence="1" id="KW-0472">Membrane</keyword>
<protein>
    <submittedName>
        <fullName evidence="2">Uncharacterized protein</fullName>
    </submittedName>
</protein>
<organism evidence="2 3">
    <name type="scientific">Paenacidovorax monticola</name>
    <dbReference type="NCBI Taxonomy" id="1926868"/>
    <lineage>
        <taxon>Bacteria</taxon>
        <taxon>Pseudomonadati</taxon>
        <taxon>Pseudomonadota</taxon>
        <taxon>Betaproteobacteria</taxon>
        <taxon>Burkholderiales</taxon>
        <taxon>Comamonadaceae</taxon>
        <taxon>Paenacidovorax</taxon>
    </lineage>
</organism>
<keyword evidence="1" id="KW-0812">Transmembrane</keyword>
<dbReference type="Proteomes" id="UP000516057">
    <property type="component" value="Chromosome"/>
</dbReference>
<feature type="transmembrane region" description="Helical" evidence="1">
    <location>
        <begin position="52"/>
        <end position="69"/>
    </location>
</feature>
<sequence>MRGILFFIGATLVAIALGVPEGLPTHSGSAKSALPYMAYWLISQFQEWGGKYLVVAIGAGMVVLSFVLPKKKPPASRQR</sequence>
<evidence type="ECO:0000313" key="2">
    <source>
        <dbReference type="EMBL" id="QNP59932.1"/>
    </source>
</evidence>
<reference evidence="2 3" key="1">
    <citation type="submission" date="2020-08" db="EMBL/GenBank/DDBJ databases">
        <title>Genome sequence of Acidovorax monticola KACC 19171T.</title>
        <authorList>
            <person name="Hyun D.-W."/>
            <person name="Bae J.-W."/>
        </authorList>
    </citation>
    <scope>NUCLEOTIDE SEQUENCE [LARGE SCALE GENOMIC DNA]</scope>
    <source>
        <strain evidence="2 3">KACC 19171</strain>
    </source>
</reference>
<accession>A0A7H0HHB6</accession>
<dbReference type="KEGG" id="amon:H9L24_02925"/>
<dbReference type="EMBL" id="CP060790">
    <property type="protein sequence ID" value="QNP59932.1"/>
    <property type="molecule type" value="Genomic_DNA"/>
</dbReference>
<dbReference type="RefSeq" id="WP_187736913.1">
    <property type="nucleotide sequence ID" value="NZ_CP060790.1"/>
</dbReference>
<evidence type="ECO:0000313" key="3">
    <source>
        <dbReference type="Proteomes" id="UP000516057"/>
    </source>
</evidence>
<gene>
    <name evidence="2" type="ORF">H9L24_02925</name>
</gene>
<proteinExistence type="predicted"/>
<keyword evidence="3" id="KW-1185">Reference proteome</keyword>
<name>A0A7H0HHB6_9BURK</name>
<dbReference type="AlphaFoldDB" id="A0A7H0HHB6"/>
<keyword evidence="1" id="KW-1133">Transmembrane helix</keyword>